<accession>A0A345RL59</accession>
<dbReference type="AlphaFoldDB" id="A0A345RL59"/>
<sequence>MYWIKTYGAKLSDLTFYRYPTVIENARHAVTDSDVVGYLLCAVESLPKITGLLFYDPARKHPDGLPLHALPVVERSHRSGYDVFTTIDGGALVVAHWWHENGALDRLDLVH</sequence>
<dbReference type="RefSeq" id="WP_114881577.1">
    <property type="nucleotide sequence ID" value="NZ_CP029608.1"/>
</dbReference>
<protein>
    <submittedName>
        <fullName evidence="1">Uncharacterized protein</fullName>
    </submittedName>
</protein>
<keyword evidence="2" id="KW-1185">Reference proteome</keyword>
<reference evidence="1 2" key="1">
    <citation type="submission" date="2018-05" db="EMBL/GenBank/DDBJ databases">
        <title>Complete genome sequence of Pseudomonas kribbensis 46-2(T).</title>
        <authorList>
            <person name="Jeong H."/>
            <person name="Lee S.-G."/>
            <person name="Rha E."/>
            <person name="Kim H."/>
        </authorList>
    </citation>
    <scope>NUCLEOTIDE SEQUENCE [LARGE SCALE GENOMIC DNA]</scope>
    <source>
        <strain evidence="1 2">46-2</strain>
    </source>
</reference>
<name>A0A345RL59_9PSED</name>
<evidence type="ECO:0000313" key="2">
    <source>
        <dbReference type="Proteomes" id="UP000253720"/>
    </source>
</evidence>
<dbReference type="Proteomes" id="UP000253720">
    <property type="component" value="Chromosome"/>
</dbReference>
<proteinExistence type="predicted"/>
<dbReference type="EMBL" id="CP029608">
    <property type="protein sequence ID" value="AXI60025.1"/>
    <property type="molecule type" value="Genomic_DNA"/>
</dbReference>
<evidence type="ECO:0000313" key="1">
    <source>
        <dbReference type="EMBL" id="AXI60025.1"/>
    </source>
</evidence>
<dbReference type="KEGG" id="pke:DLD99_05925"/>
<organism evidence="1 2">
    <name type="scientific">Pseudomonas kribbensis</name>
    <dbReference type="NCBI Taxonomy" id="1628086"/>
    <lineage>
        <taxon>Bacteria</taxon>
        <taxon>Pseudomonadati</taxon>
        <taxon>Pseudomonadota</taxon>
        <taxon>Gammaproteobacteria</taxon>
        <taxon>Pseudomonadales</taxon>
        <taxon>Pseudomonadaceae</taxon>
        <taxon>Pseudomonas</taxon>
    </lineage>
</organism>
<gene>
    <name evidence="1" type="ORF">DLD99_05925</name>
</gene>